<dbReference type="Proteomes" id="UP001163255">
    <property type="component" value="Chromosome"/>
</dbReference>
<sequence>MPPFIEKVTLNGKASVIHSSGIQVKDKQGRPRSVCFFNQAEPLDNRFHVVDQLPSPTSA</sequence>
<dbReference type="RefSeq" id="WP_262600198.1">
    <property type="nucleotide sequence ID" value="NZ_CP103300.1"/>
</dbReference>
<name>A0ABY6GZV5_9GAMM</name>
<gene>
    <name evidence="1" type="ORF">NX720_06600</name>
</gene>
<protein>
    <submittedName>
        <fullName evidence="1">Uncharacterized protein</fullName>
    </submittedName>
</protein>
<organism evidence="1 2">
    <name type="scientific">Endozoicomonas euniceicola</name>
    <dbReference type="NCBI Taxonomy" id="1234143"/>
    <lineage>
        <taxon>Bacteria</taxon>
        <taxon>Pseudomonadati</taxon>
        <taxon>Pseudomonadota</taxon>
        <taxon>Gammaproteobacteria</taxon>
        <taxon>Oceanospirillales</taxon>
        <taxon>Endozoicomonadaceae</taxon>
        <taxon>Endozoicomonas</taxon>
    </lineage>
</organism>
<proteinExistence type="predicted"/>
<keyword evidence="2" id="KW-1185">Reference proteome</keyword>
<accession>A0ABY6GZV5</accession>
<dbReference type="EMBL" id="CP103300">
    <property type="protein sequence ID" value="UYM17576.1"/>
    <property type="molecule type" value="Genomic_DNA"/>
</dbReference>
<reference evidence="1" key="1">
    <citation type="submission" date="2022-10" db="EMBL/GenBank/DDBJ databases">
        <title>Completed Genome Sequence of two octocoral isolated bacterium, Endozoicomonas euniceicola EF212T and Endozoicomonas gorgoniicola PS125T.</title>
        <authorList>
            <person name="Chiou Y.-J."/>
            <person name="Chen Y.-H."/>
        </authorList>
    </citation>
    <scope>NUCLEOTIDE SEQUENCE</scope>
    <source>
        <strain evidence="1">EF212</strain>
    </source>
</reference>
<evidence type="ECO:0000313" key="2">
    <source>
        <dbReference type="Proteomes" id="UP001163255"/>
    </source>
</evidence>
<evidence type="ECO:0000313" key="1">
    <source>
        <dbReference type="EMBL" id="UYM17576.1"/>
    </source>
</evidence>